<dbReference type="RefSeq" id="WP_275306716.1">
    <property type="nucleotide sequence ID" value="NZ_CP095749.1"/>
</dbReference>
<reference evidence="1 2" key="1">
    <citation type="submission" date="2022-03" db="EMBL/GenBank/DDBJ databases">
        <title>Streptomyces yunnanensis P86,complete genome.</title>
        <authorList>
            <person name="Chen S."/>
            <person name="Zhang Q."/>
        </authorList>
    </citation>
    <scope>NUCLEOTIDE SEQUENCE [LARGE SCALE GENOMIC DNA]</scope>
    <source>
        <strain evidence="1 2">P86</strain>
    </source>
</reference>
<dbReference type="EMBL" id="CP095749">
    <property type="protein sequence ID" value="WEB39060.1"/>
    <property type="molecule type" value="Genomic_DNA"/>
</dbReference>
<evidence type="ECO:0000313" key="2">
    <source>
        <dbReference type="Proteomes" id="UP001218629"/>
    </source>
</evidence>
<protein>
    <recommendedName>
        <fullName evidence="3">Transposase DDE domain-containing protein</fullName>
    </recommendedName>
</protein>
<accession>A0ABY8A576</accession>
<gene>
    <name evidence="1" type="ORF">MOV08_06950</name>
</gene>
<sequence>MSSRISEQIRRHRPDVSLGDRGYDHDKYRCLIWYLGVQPMIAHRGTQHGSGQGTQRCFVERALVHLHCFRRPRIRWEIHDDTHQAFLILTLGCSIIC</sequence>
<organism evidence="1 2">
    <name type="scientific">Streptomyces yunnanensis</name>
    <dbReference type="NCBI Taxonomy" id="156453"/>
    <lineage>
        <taxon>Bacteria</taxon>
        <taxon>Bacillati</taxon>
        <taxon>Actinomycetota</taxon>
        <taxon>Actinomycetes</taxon>
        <taxon>Kitasatosporales</taxon>
        <taxon>Streptomycetaceae</taxon>
        <taxon>Streptomyces</taxon>
    </lineage>
</organism>
<keyword evidence="2" id="KW-1185">Reference proteome</keyword>
<evidence type="ECO:0008006" key="3">
    <source>
        <dbReference type="Google" id="ProtNLM"/>
    </source>
</evidence>
<evidence type="ECO:0000313" key="1">
    <source>
        <dbReference type="EMBL" id="WEB39060.1"/>
    </source>
</evidence>
<name>A0ABY8A576_9ACTN</name>
<proteinExistence type="predicted"/>
<dbReference type="Proteomes" id="UP001218629">
    <property type="component" value="Chromosome"/>
</dbReference>